<dbReference type="EMBL" id="LR796497">
    <property type="protein sequence ID" value="CAB4148742.1"/>
    <property type="molecule type" value="Genomic_DNA"/>
</dbReference>
<protein>
    <submittedName>
        <fullName evidence="1">Uncharacterized protein</fullName>
    </submittedName>
</protein>
<name>A0A6J5MQL9_9CAUD</name>
<accession>A0A6J5MQL9</accession>
<gene>
    <name evidence="1" type="ORF">UFOVP532_27</name>
</gene>
<organism evidence="1">
    <name type="scientific">uncultured Caudovirales phage</name>
    <dbReference type="NCBI Taxonomy" id="2100421"/>
    <lineage>
        <taxon>Viruses</taxon>
        <taxon>Duplodnaviria</taxon>
        <taxon>Heunggongvirae</taxon>
        <taxon>Uroviricota</taxon>
        <taxon>Caudoviricetes</taxon>
        <taxon>Peduoviridae</taxon>
        <taxon>Maltschvirus</taxon>
        <taxon>Maltschvirus maltsch</taxon>
    </lineage>
</organism>
<evidence type="ECO:0000313" key="1">
    <source>
        <dbReference type="EMBL" id="CAB4148742.1"/>
    </source>
</evidence>
<sequence>MEQFILQSENLILDDNRVNVILKPINTALLEYIDTCKVYNNLSDASSDLSNFITTMTPILYNNLETSIKANYYL</sequence>
<reference evidence="1" key="1">
    <citation type="submission" date="2020-04" db="EMBL/GenBank/DDBJ databases">
        <authorList>
            <person name="Chiriac C."/>
            <person name="Salcher M."/>
            <person name="Ghai R."/>
            <person name="Kavagutti S V."/>
        </authorList>
    </citation>
    <scope>NUCLEOTIDE SEQUENCE</scope>
</reference>
<proteinExistence type="predicted"/>